<gene>
    <name evidence="4" type="primary">azi2</name>
</gene>
<organism evidence="4">
    <name type="scientific">Streptomyces sahachiroi</name>
    <dbReference type="NCBI Taxonomy" id="285525"/>
    <lineage>
        <taxon>Bacteria</taxon>
        <taxon>Bacillati</taxon>
        <taxon>Actinomycetota</taxon>
        <taxon>Actinomycetes</taxon>
        <taxon>Kitasatosporales</taxon>
        <taxon>Streptomycetaceae</taxon>
        <taxon>Streptomyces</taxon>
    </lineage>
</organism>
<comment type="similarity">
    <text evidence="1">Belongs to the thioesterase family.</text>
</comment>
<evidence type="ECO:0000256" key="1">
    <source>
        <dbReference type="ARBA" id="ARBA00007169"/>
    </source>
</evidence>
<feature type="domain" description="Thioesterase" evidence="3">
    <location>
        <begin position="36"/>
        <end position="244"/>
    </location>
</feature>
<dbReference type="Pfam" id="PF00975">
    <property type="entry name" value="Thioesterase"/>
    <property type="match status" value="1"/>
</dbReference>
<accession>B4XY95</accession>
<dbReference type="Gene3D" id="3.40.50.1820">
    <property type="entry name" value="alpha/beta hydrolase"/>
    <property type="match status" value="1"/>
</dbReference>
<proteinExistence type="inferred from homology"/>
<dbReference type="PANTHER" id="PTHR11487:SF0">
    <property type="entry name" value="S-ACYL FATTY ACID SYNTHASE THIOESTERASE, MEDIUM CHAIN"/>
    <property type="match status" value="1"/>
</dbReference>
<dbReference type="GO" id="GO:0008610">
    <property type="term" value="P:lipid biosynthetic process"/>
    <property type="evidence" value="ECO:0007669"/>
    <property type="project" value="TreeGrafter"/>
</dbReference>
<dbReference type="SMR" id="B4XY95"/>
<dbReference type="InterPro" id="IPR012223">
    <property type="entry name" value="TEII"/>
</dbReference>
<dbReference type="SUPFAM" id="SSF53474">
    <property type="entry name" value="alpha/beta-Hydrolases"/>
    <property type="match status" value="1"/>
</dbReference>
<name>B4XY95_STREG</name>
<protein>
    <submittedName>
        <fullName evidence="4">Azi2</fullName>
    </submittedName>
</protein>
<dbReference type="PANTHER" id="PTHR11487">
    <property type="entry name" value="THIOESTERASE"/>
    <property type="match status" value="1"/>
</dbReference>
<evidence type="ECO:0000259" key="3">
    <source>
        <dbReference type="Pfam" id="PF00975"/>
    </source>
</evidence>
<dbReference type="InterPro" id="IPR029058">
    <property type="entry name" value="AB_hydrolase_fold"/>
</dbReference>
<feature type="region of interest" description="Disordered" evidence="2">
    <location>
        <begin position="1"/>
        <end position="20"/>
    </location>
</feature>
<reference evidence="4" key="1">
    <citation type="journal article" date="2008" name="Chem. Biol.">
        <title>Characterization of the azinomycin B biosynthetic gene cluster revealing a different iterative type I polyketide synthase for naphthoate biosynthesis.</title>
        <authorList>
            <person name="Zhao Q."/>
            <person name="He Q."/>
            <person name="Ding W."/>
            <person name="Tang M."/>
            <person name="Kang Q."/>
            <person name="Yu Y."/>
            <person name="Deng W."/>
            <person name="Zhang Q."/>
            <person name="Fang J."/>
            <person name="Tang G."/>
            <person name="Liu W."/>
        </authorList>
    </citation>
    <scope>NUCLEOTIDE SEQUENCE</scope>
    <source>
        <strain evidence="4">NRRL 2485</strain>
    </source>
</reference>
<sequence length="273" mass="29574">MSTDTHAGASPRSGPVSFTMDSPWVRRVPREQARVRLICLPFAGGGASVYQRTAALMPSWVETLTVQLPGREDRSREEPPARIETLVTACSIALRPYTTMPYVLYGHCAGGLLAYEIAHEMGRRFGTWPQRLIVGEQPAPQAPPPAEPLHLLPDEELLATVRERGGLPDAVARNAPLLDMLLPLLRSDFELWENYRHRPRPPLPVPITTVRGLTGSVDESDLAGWAAQTAVGRTGLSVEGGHYFVVGLTPEAAREIGGQLAVEPPAPAGRTSS</sequence>
<dbReference type="EMBL" id="EU240558">
    <property type="protein sequence ID" value="ABY83141.1"/>
    <property type="molecule type" value="Genomic_DNA"/>
</dbReference>
<dbReference type="InterPro" id="IPR001031">
    <property type="entry name" value="Thioesterase"/>
</dbReference>
<evidence type="ECO:0000256" key="2">
    <source>
        <dbReference type="SAM" id="MobiDB-lite"/>
    </source>
</evidence>
<dbReference type="AlphaFoldDB" id="B4XY95"/>
<evidence type="ECO:0000313" key="4">
    <source>
        <dbReference type="EMBL" id="ABY83141.1"/>
    </source>
</evidence>